<name>G0IYX3_CYCMS</name>
<dbReference type="KEGG" id="cmr:Cycma_4416"/>
<evidence type="ECO:0000313" key="1">
    <source>
        <dbReference type="EMBL" id="AEL28118.1"/>
    </source>
</evidence>
<gene>
    <name evidence="1" type="ordered locus">Cycma_4416</name>
</gene>
<organism evidence="1 2">
    <name type="scientific">Cyclobacterium marinum (strain ATCC 25205 / DSM 745 / LMG 13164 / NCIMB 1802)</name>
    <name type="common">Flectobacillus marinus</name>
    <dbReference type="NCBI Taxonomy" id="880070"/>
    <lineage>
        <taxon>Bacteria</taxon>
        <taxon>Pseudomonadati</taxon>
        <taxon>Bacteroidota</taxon>
        <taxon>Cytophagia</taxon>
        <taxon>Cytophagales</taxon>
        <taxon>Cyclobacteriaceae</taxon>
        <taxon>Cyclobacterium</taxon>
    </lineage>
</organism>
<dbReference type="STRING" id="880070.Cycma_4416"/>
<dbReference type="EMBL" id="CP002955">
    <property type="protein sequence ID" value="AEL28118.1"/>
    <property type="molecule type" value="Genomic_DNA"/>
</dbReference>
<dbReference type="Proteomes" id="UP000001635">
    <property type="component" value="Chromosome"/>
</dbReference>
<dbReference type="AlphaFoldDB" id="G0IYX3"/>
<keyword evidence="2" id="KW-1185">Reference proteome</keyword>
<reference evidence="2" key="1">
    <citation type="submission" date="2011-07" db="EMBL/GenBank/DDBJ databases">
        <title>The complete genome of Cyclobacterium marinum DSM 745.</title>
        <authorList>
            <person name="Lucas S."/>
            <person name="Han J."/>
            <person name="Lapidus A."/>
            <person name="Bruce D."/>
            <person name="Goodwin L."/>
            <person name="Pitluck S."/>
            <person name="Peters L."/>
            <person name="Kyrpides N."/>
            <person name="Mavromatis K."/>
            <person name="Ivanova N."/>
            <person name="Ovchinnikova G."/>
            <person name="Chertkov O."/>
            <person name="Detter J.C."/>
            <person name="Tapia R."/>
            <person name="Han C."/>
            <person name="Land M."/>
            <person name="Hauser L."/>
            <person name="Markowitz V."/>
            <person name="Cheng J.-F."/>
            <person name="Hugenholtz P."/>
            <person name="Woyke T."/>
            <person name="Wu D."/>
            <person name="Tindall B."/>
            <person name="Schuetze A."/>
            <person name="Brambilla E."/>
            <person name="Klenk H.-P."/>
            <person name="Eisen J.A."/>
        </authorList>
    </citation>
    <scope>NUCLEOTIDE SEQUENCE [LARGE SCALE GENOMIC DNA]</scope>
    <source>
        <strain evidence="2">ATCC 25205 / DSM 745 / LMG 13164 / NCIMB 1802</strain>
    </source>
</reference>
<sequence>MADYEGISARIKLSIAYFGFKDDLIKKDHFHIRKRSFFIRLVIQISIYLIQT</sequence>
<proteinExistence type="predicted"/>
<dbReference type="HOGENOM" id="CLU_3079015_0_0_10"/>
<accession>G0IYX3</accession>
<protein>
    <submittedName>
        <fullName evidence="1">Uncharacterized protein</fullName>
    </submittedName>
</protein>
<evidence type="ECO:0000313" key="2">
    <source>
        <dbReference type="Proteomes" id="UP000001635"/>
    </source>
</evidence>